<feature type="transmembrane region" description="Helical" evidence="6">
    <location>
        <begin position="83"/>
        <end position="103"/>
    </location>
</feature>
<name>C3X3M3_9BURK</name>
<evidence type="ECO:0000313" key="8">
    <source>
        <dbReference type="EMBL" id="EEO27809.2"/>
    </source>
</evidence>
<comment type="caution">
    <text evidence="8">The sequence shown here is derived from an EMBL/GenBank/DDBJ whole genome shotgun (WGS) entry which is preliminary data.</text>
</comment>
<dbReference type="HOGENOM" id="CLU_033863_9_3_4"/>
<keyword evidence="4 6" id="KW-1133">Transmembrane helix</keyword>
<feature type="transmembrane region" description="Helical" evidence="6">
    <location>
        <begin position="109"/>
        <end position="130"/>
    </location>
</feature>
<dbReference type="GO" id="GO:0016020">
    <property type="term" value="C:membrane"/>
    <property type="evidence" value="ECO:0007669"/>
    <property type="project" value="UniProtKB-SubCell"/>
</dbReference>
<feature type="domain" description="EamA" evidence="7">
    <location>
        <begin position="80"/>
        <end position="213"/>
    </location>
</feature>
<feature type="transmembrane region" description="Helical" evidence="6">
    <location>
        <begin position="142"/>
        <end position="163"/>
    </location>
</feature>
<protein>
    <recommendedName>
        <fullName evidence="7">EamA domain-containing protein</fullName>
    </recommendedName>
</protein>
<keyword evidence="3 6" id="KW-0812">Transmembrane</keyword>
<dbReference type="AlphaFoldDB" id="C3X3M3"/>
<dbReference type="SUPFAM" id="SSF103481">
    <property type="entry name" value="Multidrug resistance efflux transporter EmrE"/>
    <property type="match status" value="2"/>
</dbReference>
<feature type="transmembrane region" description="Helical" evidence="6">
    <location>
        <begin position="255"/>
        <end position="273"/>
    </location>
</feature>
<evidence type="ECO:0000256" key="5">
    <source>
        <dbReference type="ARBA" id="ARBA00023136"/>
    </source>
</evidence>
<dbReference type="Pfam" id="PF00892">
    <property type="entry name" value="EamA"/>
    <property type="match status" value="2"/>
</dbReference>
<keyword evidence="9" id="KW-1185">Reference proteome</keyword>
<comment type="similarity">
    <text evidence="2">Belongs to the EamA transporter family.</text>
</comment>
<feature type="transmembrane region" description="Helical" evidence="6">
    <location>
        <begin position="169"/>
        <end position="190"/>
    </location>
</feature>
<comment type="subcellular location">
    <subcellularLocation>
        <location evidence="1">Membrane</location>
        <topology evidence="1">Multi-pass membrane protein</topology>
    </subcellularLocation>
</comment>
<feature type="domain" description="EamA" evidence="7">
    <location>
        <begin position="224"/>
        <end position="360"/>
    </location>
</feature>
<accession>C3X3M3</accession>
<evidence type="ECO:0000313" key="9">
    <source>
        <dbReference type="Proteomes" id="UP000003973"/>
    </source>
</evidence>
<keyword evidence="5 6" id="KW-0472">Membrane</keyword>
<dbReference type="Proteomes" id="UP000003973">
    <property type="component" value="Unassembled WGS sequence"/>
</dbReference>
<evidence type="ECO:0000256" key="2">
    <source>
        <dbReference type="ARBA" id="ARBA00007362"/>
    </source>
</evidence>
<evidence type="ECO:0000256" key="3">
    <source>
        <dbReference type="ARBA" id="ARBA00022692"/>
    </source>
</evidence>
<dbReference type="PANTHER" id="PTHR32322:SF2">
    <property type="entry name" value="EAMA DOMAIN-CONTAINING PROTEIN"/>
    <property type="match status" value="1"/>
</dbReference>
<dbReference type="EMBL" id="ACDP02000020">
    <property type="protein sequence ID" value="EEO27809.2"/>
    <property type="molecule type" value="Genomic_DNA"/>
</dbReference>
<sequence>MAGESAFQTGNYGLRALQTRAISPLWGAACRLRHTTGTGRRVFSANIHYAIGIAVWAAGTRSRFGAMAECGFHTMNAKLKGTICGVVAAVSYGTNPLGALFLYGEGINAHSVLFYRFLLAGVVLAVLMLARRESFRVAKRELSILCMLGVLFAISSLSLFISFHYMDAGVASTLLFVYPVMVAVMMAVFFREKVSRVTVFSILLALTGIGLLYQGDGGGTLSTAGVLLVMLSSFSYALYIIVVNKSSLTMSPVKLTFYVLLFCVMTVGAHSLLDAKDHVQWLATPAMWGFAWMLALVPTVISLVMMVVAVQLIGSTPTAIMGALEPLTAVIIGVTVFGENVTVRLAAGIALILAAVILIIAGKSFSLRQIRSAIAHARENRLKREGR</sequence>
<dbReference type="InterPro" id="IPR037185">
    <property type="entry name" value="EmrE-like"/>
</dbReference>
<dbReference type="PANTHER" id="PTHR32322">
    <property type="entry name" value="INNER MEMBRANE TRANSPORTER"/>
    <property type="match status" value="1"/>
</dbReference>
<organism evidence="8 9">
    <name type="scientific">Oxalobacter paraformigenes</name>
    <dbReference type="NCBI Taxonomy" id="556268"/>
    <lineage>
        <taxon>Bacteria</taxon>
        <taxon>Pseudomonadati</taxon>
        <taxon>Pseudomonadota</taxon>
        <taxon>Betaproteobacteria</taxon>
        <taxon>Burkholderiales</taxon>
        <taxon>Oxalobacteraceae</taxon>
        <taxon>Oxalobacter</taxon>
    </lineage>
</organism>
<feature type="transmembrane region" description="Helical" evidence="6">
    <location>
        <begin position="319"/>
        <end position="337"/>
    </location>
</feature>
<evidence type="ECO:0000256" key="6">
    <source>
        <dbReference type="SAM" id="Phobius"/>
    </source>
</evidence>
<dbReference type="InterPro" id="IPR050638">
    <property type="entry name" value="AA-Vitamin_Transporters"/>
</dbReference>
<dbReference type="InterPro" id="IPR000620">
    <property type="entry name" value="EamA_dom"/>
</dbReference>
<reference evidence="8" key="1">
    <citation type="submission" date="2011-10" db="EMBL/GenBank/DDBJ databases">
        <title>The Genome Sequence of Oxalobacter formigenes HOxBLS.</title>
        <authorList>
            <consortium name="The Broad Institute Genome Sequencing Platform"/>
            <person name="Earl A."/>
            <person name="Ward D."/>
            <person name="Feldgarden M."/>
            <person name="Gevers D."/>
            <person name="Allison M.J."/>
            <person name="Humphrey S."/>
            <person name="Young S.K."/>
            <person name="Zeng Q."/>
            <person name="Gargeya S."/>
            <person name="Fitzgerald M."/>
            <person name="Haas B."/>
            <person name="Abouelleil A."/>
            <person name="Alvarado L."/>
            <person name="Arachchi H.M."/>
            <person name="Berlin A."/>
            <person name="Brown A."/>
            <person name="Chapman S.B."/>
            <person name="Chen Z."/>
            <person name="Dunbar C."/>
            <person name="Freedman E."/>
            <person name="Gearin G."/>
            <person name="Goldberg J."/>
            <person name="Griggs A."/>
            <person name="Gujja S."/>
            <person name="Heiman D."/>
            <person name="Howarth C."/>
            <person name="Larson L."/>
            <person name="Lui A."/>
            <person name="MacDonald P.J.P."/>
            <person name="Montmayeur A."/>
            <person name="Murphy C."/>
            <person name="Neiman D."/>
            <person name="Pearson M."/>
            <person name="Priest M."/>
            <person name="Roberts A."/>
            <person name="Saif S."/>
            <person name="Shea T."/>
            <person name="Shenoy N."/>
            <person name="Sisk P."/>
            <person name="Stolte C."/>
            <person name="Sykes S."/>
            <person name="Wortman J."/>
            <person name="Nusbaum C."/>
            <person name="Birren B."/>
        </authorList>
    </citation>
    <scope>NUCLEOTIDE SEQUENCE [LARGE SCALE GENOMIC DNA]</scope>
    <source>
        <strain evidence="8">HOxBLS</strain>
    </source>
</reference>
<feature type="transmembrane region" description="Helical" evidence="6">
    <location>
        <begin position="285"/>
        <end position="312"/>
    </location>
</feature>
<dbReference type="Gene3D" id="1.10.3730.20">
    <property type="match status" value="2"/>
</dbReference>
<gene>
    <name evidence="8" type="ORF">OFAG_00962</name>
</gene>
<evidence type="ECO:0000256" key="4">
    <source>
        <dbReference type="ARBA" id="ARBA00022989"/>
    </source>
</evidence>
<feature type="transmembrane region" description="Helical" evidence="6">
    <location>
        <begin position="197"/>
        <end position="215"/>
    </location>
</feature>
<feature type="transmembrane region" description="Helical" evidence="6">
    <location>
        <begin position="221"/>
        <end position="243"/>
    </location>
</feature>
<dbReference type="eggNOG" id="COG0697">
    <property type="taxonomic scope" value="Bacteria"/>
</dbReference>
<evidence type="ECO:0000256" key="1">
    <source>
        <dbReference type="ARBA" id="ARBA00004141"/>
    </source>
</evidence>
<evidence type="ECO:0000259" key="7">
    <source>
        <dbReference type="Pfam" id="PF00892"/>
    </source>
</evidence>
<proteinExistence type="inferred from homology"/>
<feature type="transmembrane region" description="Helical" evidence="6">
    <location>
        <begin position="343"/>
        <end position="362"/>
    </location>
</feature>